<dbReference type="OrthoDB" id="342158at2759"/>
<reference evidence="4" key="1">
    <citation type="submission" date="2025-08" db="UniProtKB">
        <authorList>
            <consortium name="RefSeq"/>
        </authorList>
    </citation>
    <scope>IDENTIFICATION</scope>
</reference>
<sequence length="1927" mass="206826">MEAAAAPKACSRPAAALSKLWKCTPAPWTNSEDSSSDTESGCRNSPPTRKLQSSPHASTLRGRQSAHASAASLSSRHTAKGASSAHRVFPVDAALSNFEAFFYAPFSASVKAVLAVAADAAPGIVSHLAAAAAAPFVSDAPPQDTVAAVAALEEAISALLPFADAMETCLENGKGEGAAAAAARDEEALPSTDQGCALDQLADALLILSASNQAVQREGWERMRAAVAVAGETAVVDTPEAAAPSRAWRVVSAALNRCMQRGGLLGMHAAIAYLRFLGSLCDGEGMQLVLQQLQQPFDGKAASWQKQLQQHQALSLQPSQQQLRLAVWLQQQALPSLAAVLSLQLCLCLQQLQSQTVSISSSRDALRLLLKRAVDLWGKTQGFQREVLLLAPLLLLLRVKELRMSHLHKQPQKVPQRHRHRHEGGIACDLPGSLTPFAEDPQEHDSSKLPRSPRQLPEAEPFFLLPLYEGGPLVDCLAAAASDVLLPLLPRLLQEYQQHQLEPNAAIAACTADEAGASGPAKASPQRLGSEYRQKRGRQQQIVGLLVQIVTRCSELLKPALFLHPLLQQQARAYELREIRGSDSTPDENSASFAAAKGGSSKAERLTSIAAEEAARCLGDPSPREAAALSELQQQRESAADPIVAFLCSFCFSCLPSSTASAAAASGVCCTLIRCCILQEAVQLRSDRSAWLLWEMGQQQEEEPQRMQNDGGVLERFLRLAVVPLLRAARLSHRLLGVELLQQLLHAPLSSSSYPCSANGRGRSSGLERPLLFASEDSGTLLSPLLTDATQSDRHALLLQLLVPFSAALEDSQPLIRARAVEALPNICAVLLRSAAAAPAGGGAVGDTRLQSRQLQLLQLLLRPSIIEGLKNSCLDHSKTVVRRAGVSALQQLLPLLLQHLTLLRVLPEHFTAFAEGEAAARSLTEHAAAAIHVQAAAERTISGAIDPSGWSVFRLLGWKQIATRCRDNSVLVRRQAMAALHTFTTEALHKLLEEGEQQLMFANNGQDGLQRMQREQRLHEGAGQCEQWTQKEHQLQVQQLLQQQQQQQQAQQQQHQEENLQVQPPSEAAAAARSAVATALVGGICSAWRNFILHAATAADEEPMVREKAFELTEQLLHSDGSTMSRSCSATGEAAADAAADLVIWRSTDEQLRNFRVFYAASCSKRNGIAAEVLEACIRSVCAPNVAVRRLLQLQGFLDWVNESSTKASAAAADRPVNKMPACGAKRAAEAAEAVIAAWRHVATAVLQQEQQKCAAQHGPDTLQQEQSHRMQQLPLSELLHTKASLLLEAVQSASRFASGTTRAAAAQELLMLLSRQLLPIDLVAPAVQTLFAVSIDLQYCSASASFFMRAQRQQPNDSLGCSWTAALLQCTREGLQQELKGMIHRAAAAFLHGSAAAAASGEELIVLLPDDEVFCRHLVLAGELALMGLLRLEEDVAKVVQALVLDKLPSAIQKVAESGLTWKQDAPPCTRRDSSGLDTVLTAAAAATPPRRRTPPRFGGLFDRDDTSVSRNTNSSSMTTTPTDSPQAAALVASALSPFAPLRSHNSTEPQSKRRRPASSLQQQHRRQLAPLPLRVRVVAVHVLGKLAVSAGCVPSSASAPALSNASKKGLVAGQQQLLQLAVELLAAQLHPDEPHLVRLNAVVVLSDVLQRHGQLADKVLPLIVSAIASDGEASFSPQTSAASALGMPLKPISNTGVVAPLRKMALVCLSRLLTEDFVRCKGEVVLGLLVSRVLSPWLDAEGESDLGASCSITPLAIPESSKEPLGCLLEDTFLLLASTDLRLKISKTAEAALSTEEGSRSKPPTKGGPRRPQRGASLQIASCETGVAGFVAAMIRRVLQTEVLPVLKSLDALFRARRSPFQEACMRAVCCLLRDYRDELEDLLGDETLAREVKEQQQQLLPESFGEASALELTEWAASCPLPL</sequence>
<feature type="coiled-coil region" evidence="1">
    <location>
        <begin position="1031"/>
        <end position="1064"/>
    </location>
</feature>
<dbReference type="InterPro" id="IPR016024">
    <property type="entry name" value="ARM-type_fold"/>
</dbReference>
<dbReference type="Proteomes" id="UP000515125">
    <property type="component" value="Unplaced"/>
</dbReference>
<feature type="region of interest" description="Disordered" evidence="2">
    <location>
        <begin position="1541"/>
        <end position="1569"/>
    </location>
</feature>
<feature type="region of interest" description="Disordered" evidence="2">
    <location>
        <begin position="26"/>
        <end position="77"/>
    </location>
</feature>
<feature type="compositionally biased region" description="Low complexity" evidence="2">
    <location>
        <begin position="1511"/>
        <end position="1527"/>
    </location>
</feature>
<feature type="compositionally biased region" description="Low complexity" evidence="2">
    <location>
        <begin position="29"/>
        <end position="39"/>
    </location>
</feature>
<dbReference type="RefSeq" id="XP_026192507.1">
    <property type="nucleotide sequence ID" value="XM_026336722.1"/>
</dbReference>
<feature type="compositionally biased region" description="Low complexity" evidence="2">
    <location>
        <begin position="65"/>
        <end position="76"/>
    </location>
</feature>
<keyword evidence="1" id="KW-0175">Coiled coil</keyword>
<name>A0A6P6RYS9_9EIME</name>
<proteinExistence type="predicted"/>
<protein>
    <submittedName>
        <fullName evidence="4">Uncharacterized protein LOC34619088</fullName>
    </submittedName>
</protein>
<evidence type="ECO:0000256" key="2">
    <source>
        <dbReference type="SAM" id="MobiDB-lite"/>
    </source>
</evidence>
<accession>A0A6P6RYS9</accession>
<evidence type="ECO:0000313" key="4">
    <source>
        <dbReference type="RefSeq" id="XP_026192507.1"/>
    </source>
</evidence>
<organism evidence="3 4">
    <name type="scientific">Cyclospora cayetanensis</name>
    <dbReference type="NCBI Taxonomy" id="88456"/>
    <lineage>
        <taxon>Eukaryota</taxon>
        <taxon>Sar</taxon>
        <taxon>Alveolata</taxon>
        <taxon>Apicomplexa</taxon>
        <taxon>Conoidasida</taxon>
        <taxon>Coccidia</taxon>
        <taxon>Eucoccidiorida</taxon>
        <taxon>Eimeriorina</taxon>
        <taxon>Eimeriidae</taxon>
        <taxon>Cyclospora</taxon>
    </lineage>
</organism>
<evidence type="ECO:0000313" key="3">
    <source>
        <dbReference type="Proteomes" id="UP000515125"/>
    </source>
</evidence>
<feature type="compositionally biased region" description="Polar residues" evidence="2">
    <location>
        <begin position="41"/>
        <end position="57"/>
    </location>
</feature>
<feature type="region of interest" description="Disordered" evidence="2">
    <location>
        <begin position="1796"/>
        <end position="1818"/>
    </location>
</feature>
<gene>
    <name evidence="4" type="primary">LOC34619088</name>
</gene>
<evidence type="ECO:0000256" key="1">
    <source>
        <dbReference type="SAM" id="Coils"/>
    </source>
</evidence>
<keyword evidence="3" id="KW-1185">Reference proteome</keyword>
<dbReference type="GeneID" id="34619088"/>
<feature type="region of interest" description="Disordered" evidence="2">
    <location>
        <begin position="1485"/>
        <end position="1528"/>
    </location>
</feature>
<dbReference type="SUPFAM" id="SSF48371">
    <property type="entry name" value="ARM repeat"/>
    <property type="match status" value="1"/>
</dbReference>